<dbReference type="GeneID" id="20235815"/>
<organism evidence="3 4">
    <name type="scientific">Lottia gigantea</name>
    <name type="common">Giant owl limpet</name>
    <dbReference type="NCBI Taxonomy" id="225164"/>
    <lineage>
        <taxon>Eukaryota</taxon>
        <taxon>Metazoa</taxon>
        <taxon>Spiralia</taxon>
        <taxon>Lophotrochozoa</taxon>
        <taxon>Mollusca</taxon>
        <taxon>Gastropoda</taxon>
        <taxon>Patellogastropoda</taxon>
        <taxon>Lottioidea</taxon>
        <taxon>Lottiidae</taxon>
        <taxon>Lottia</taxon>
    </lineage>
</organism>
<dbReference type="Proteomes" id="UP000030746">
    <property type="component" value="Unassembled WGS sequence"/>
</dbReference>
<dbReference type="KEGG" id="lgi:LOTGIDRAFT_152930"/>
<dbReference type="AlphaFoldDB" id="V4AVI0"/>
<evidence type="ECO:0000256" key="1">
    <source>
        <dbReference type="SAM" id="MobiDB-lite"/>
    </source>
</evidence>
<feature type="transmembrane region" description="Helical" evidence="2">
    <location>
        <begin position="54"/>
        <end position="74"/>
    </location>
</feature>
<name>V4AVI0_LOTGI</name>
<feature type="compositionally biased region" description="Polar residues" evidence="1">
    <location>
        <begin position="138"/>
        <end position="155"/>
    </location>
</feature>
<reference evidence="3 4" key="1">
    <citation type="journal article" date="2013" name="Nature">
        <title>Insights into bilaterian evolution from three spiralian genomes.</title>
        <authorList>
            <person name="Simakov O."/>
            <person name="Marletaz F."/>
            <person name="Cho S.J."/>
            <person name="Edsinger-Gonzales E."/>
            <person name="Havlak P."/>
            <person name="Hellsten U."/>
            <person name="Kuo D.H."/>
            <person name="Larsson T."/>
            <person name="Lv J."/>
            <person name="Arendt D."/>
            <person name="Savage R."/>
            <person name="Osoegawa K."/>
            <person name="de Jong P."/>
            <person name="Grimwood J."/>
            <person name="Chapman J.A."/>
            <person name="Shapiro H."/>
            <person name="Aerts A."/>
            <person name="Otillar R.P."/>
            <person name="Terry A.Y."/>
            <person name="Boore J.L."/>
            <person name="Grigoriev I.V."/>
            <person name="Lindberg D.R."/>
            <person name="Seaver E.C."/>
            <person name="Weisblat D.A."/>
            <person name="Putnam N.H."/>
            <person name="Rokhsar D.S."/>
        </authorList>
    </citation>
    <scope>NUCLEOTIDE SEQUENCE [LARGE SCALE GENOMIC DNA]</scope>
</reference>
<feature type="transmembrane region" description="Helical" evidence="2">
    <location>
        <begin position="12"/>
        <end position="34"/>
    </location>
</feature>
<feature type="region of interest" description="Disordered" evidence="1">
    <location>
        <begin position="112"/>
        <end position="155"/>
    </location>
</feature>
<keyword evidence="2" id="KW-0472">Membrane</keyword>
<evidence type="ECO:0000313" key="4">
    <source>
        <dbReference type="Proteomes" id="UP000030746"/>
    </source>
</evidence>
<proteinExistence type="predicted"/>
<dbReference type="CTD" id="20235815"/>
<dbReference type="RefSeq" id="XP_009051669.1">
    <property type="nucleotide sequence ID" value="XM_009053421.1"/>
</dbReference>
<keyword evidence="2" id="KW-1133">Transmembrane helix</keyword>
<evidence type="ECO:0000313" key="3">
    <source>
        <dbReference type="EMBL" id="ESO97826.1"/>
    </source>
</evidence>
<evidence type="ECO:0000256" key="2">
    <source>
        <dbReference type="SAM" id="Phobius"/>
    </source>
</evidence>
<accession>V4AVI0</accession>
<sequence>MANHILLLMLDIMQISVISCYIPYIIFFVVVYSVSCILYSRSNMYQMSNLYNTAVYLLVIILPVSIICCCIGLCRRYLCNNANKRQTQMQHIITGQVPSNSTTPRYVQEDPIPAYLQGPPDYTEVSMPPPSYEEVMKHTSSYDTKGTSDSTSYET</sequence>
<gene>
    <name evidence="3" type="ORF">LOTGIDRAFT_152930</name>
</gene>
<dbReference type="HOGENOM" id="CLU_1697513_0_0_1"/>
<keyword evidence="2" id="KW-0812">Transmembrane</keyword>
<keyword evidence="4" id="KW-1185">Reference proteome</keyword>
<dbReference type="EMBL" id="KB201304">
    <property type="protein sequence ID" value="ESO97826.1"/>
    <property type="molecule type" value="Genomic_DNA"/>
</dbReference>
<protein>
    <submittedName>
        <fullName evidence="3">Uncharacterized protein</fullName>
    </submittedName>
</protein>